<gene>
    <name evidence="2" type="ORF">F5X71_35350</name>
</gene>
<accession>A0A6G9Y128</accession>
<protein>
    <recommendedName>
        <fullName evidence="1">SCO6045-like C-terminal domain-containing protein</fullName>
    </recommendedName>
</protein>
<dbReference type="InterPro" id="IPR058711">
    <property type="entry name" value="SCO6045-like_C"/>
</dbReference>
<dbReference type="Proteomes" id="UP000501705">
    <property type="component" value="Chromosome"/>
</dbReference>
<reference evidence="2 3" key="1">
    <citation type="journal article" date="2019" name="ACS Chem. Biol.">
        <title>Identification and Mobilization of a Cryptic Antibiotic Biosynthesis Gene Locus from a Human-Pathogenic Nocardia Isolate.</title>
        <authorList>
            <person name="Herisse M."/>
            <person name="Ishida K."/>
            <person name="Porter J.L."/>
            <person name="Howden B."/>
            <person name="Hertweck C."/>
            <person name="Stinear T.P."/>
            <person name="Pidot S.J."/>
        </authorList>
    </citation>
    <scope>NUCLEOTIDE SEQUENCE [LARGE SCALE GENOMIC DNA]</scope>
    <source>
        <strain evidence="2 3">AUSMDU00024985</strain>
    </source>
</reference>
<sequence>MSDELAARQAALIRALVAGASAPTGFDPEDLAAAAHALLRKRAGEVARRYPRLAHACGADFTPLFIAWAAGKPKTTTAADAVDFAQYLDLPAPLLGRASKRARWSSRR</sequence>
<evidence type="ECO:0000313" key="3">
    <source>
        <dbReference type="Proteomes" id="UP000501705"/>
    </source>
</evidence>
<dbReference type="RefSeq" id="WP_167465905.1">
    <property type="nucleotide sequence ID" value="NZ_CP046171.1"/>
</dbReference>
<feature type="domain" description="SCO6045-like C-terminal" evidence="1">
    <location>
        <begin position="6"/>
        <end position="88"/>
    </location>
</feature>
<dbReference type="Pfam" id="PF26136">
    <property type="entry name" value="SCO6045_C"/>
    <property type="match status" value="1"/>
</dbReference>
<organism evidence="2 3">
    <name type="scientific">Nocardia brasiliensis</name>
    <dbReference type="NCBI Taxonomy" id="37326"/>
    <lineage>
        <taxon>Bacteria</taxon>
        <taxon>Bacillati</taxon>
        <taxon>Actinomycetota</taxon>
        <taxon>Actinomycetes</taxon>
        <taxon>Mycobacteriales</taxon>
        <taxon>Nocardiaceae</taxon>
        <taxon>Nocardia</taxon>
    </lineage>
</organism>
<dbReference type="AlphaFoldDB" id="A0A6G9Y128"/>
<proteinExistence type="predicted"/>
<dbReference type="EMBL" id="CP046171">
    <property type="protein sequence ID" value="QIS06891.1"/>
    <property type="molecule type" value="Genomic_DNA"/>
</dbReference>
<name>A0A6G9Y128_NOCBR</name>
<evidence type="ECO:0000313" key="2">
    <source>
        <dbReference type="EMBL" id="QIS06891.1"/>
    </source>
</evidence>
<evidence type="ECO:0000259" key="1">
    <source>
        <dbReference type="Pfam" id="PF26136"/>
    </source>
</evidence>